<dbReference type="EMBL" id="FNJQ01000009">
    <property type="protein sequence ID" value="SDP20485.1"/>
    <property type="molecule type" value="Genomic_DNA"/>
</dbReference>
<feature type="signal peptide" evidence="1">
    <location>
        <begin position="1"/>
        <end position="26"/>
    </location>
</feature>
<reference evidence="2 3" key="1">
    <citation type="submission" date="2016-10" db="EMBL/GenBank/DDBJ databases">
        <authorList>
            <person name="de Groot N.N."/>
        </authorList>
    </citation>
    <scope>NUCLEOTIDE SEQUENCE [LARGE SCALE GENOMIC DNA]</scope>
    <source>
        <strain evidence="2 3">S137</strain>
    </source>
</reference>
<dbReference type="AlphaFoldDB" id="A0A1H0QTN4"/>
<protein>
    <submittedName>
        <fullName evidence="2">Uncharacterized protein</fullName>
    </submittedName>
</protein>
<accession>A0A1H0QTN4</accession>
<evidence type="ECO:0000313" key="3">
    <source>
        <dbReference type="Proteomes" id="UP000182412"/>
    </source>
</evidence>
<dbReference type="Proteomes" id="UP000182412">
    <property type="component" value="Unassembled WGS sequence"/>
</dbReference>
<evidence type="ECO:0000256" key="1">
    <source>
        <dbReference type="SAM" id="SignalP"/>
    </source>
</evidence>
<dbReference type="RefSeq" id="WP_074571928.1">
    <property type="nucleotide sequence ID" value="NZ_FNJQ01000009.1"/>
</dbReference>
<gene>
    <name evidence="2" type="ORF">SAMN05216366_10951</name>
</gene>
<keyword evidence="1" id="KW-0732">Signal</keyword>
<dbReference type="OrthoDB" id="9905068at2"/>
<proteinExistence type="predicted"/>
<organism evidence="2 3">
    <name type="scientific">Selenomonas ruminantium</name>
    <dbReference type="NCBI Taxonomy" id="971"/>
    <lineage>
        <taxon>Bacteria</taxon>
        <taxon>Bacillati</taxon>
        <taxon>Bacillota</taxon>
        <taxon>Negativicutes</taxon>
        <taxon>Selenomonadales</taxon>
        <taxon>Selenomonadaceae</taxon>
        <taxon>Selenomonas</taxon>
    </lineage>
</organism>
<name>A0A1H0QTN4_SELRU</name>
<feature type="chain" id="PRO_5010343382" evidence="1">
    <location>
        <begin position="27"/>
        <end position="383"/>
    </location>
</feature>
<evidence type="ECO:0000313" key="2">
    <source>
        <dbReference type="EMBL" id="SDP20485.1"/>
    </source>
</evidence>
<sequence length="383" mass="41529">MNCKKIMRSLLVAGMALSMTMSQAMAKESSLQVSWYPEVYTMHAGQDNLLSNNARQQIKDAISARLKDLAAAGKLPFAVKQGASGSLNNVQESFSDDVPLSLLPIVVVDESFDTHITIGDTSAWRHVIASGLNIAICSAGTADDAGMKMLAVVPLSGYTVIGDPNENGGKIMPKALTATEKSNAYAALSVAMIKDMDFNTVAKALKNWQKDKVSPVTTQVADVKISSKKAQGIFHGKGVQLRNLIANVYSAEYQKATGNLVMPPRIATSFQQQAQKNMYAFEMHCPSGKVMMSMGEPGKTVVLDFSGAAEAEVTGKKASNIRKDVLYKAWLKKTTDDGKEVVLDDYMVEPQFKKAGSNIDVDKKDIYARLEMKLAKKMAAQKR</sequence>